<accession>A0A2H9ZTG2</accession>
<keyword evidence="7" id="KW-1185">Reference proteome</keyword>
<feature type="region of interest" description="Disordered" evidence="4">
    <location>
        <begin position="1"/>
        <end position="37"/>
    </location>
</feature>
<dbReference type="Gene3D" id="3.30.40.10">
    <property type="entry name" value="Zinc/RING finger domain, C3HC4 (zinc finger)"/>
    <property type="match status" value="1"/>
</dbReference>
<evidence type="ECO:0000256" key="1">
    <source>
        <dbReference type="ARBA" id="ARBA00022723"/>
    </source>
</evidence>
<sequence length="193" mass="21015">MPHMEQEHPSSRGGVEGSQPDFDRNPDHNPGSERGGVDELLPALTVVVSQLDGAANVKGDGSRTVALDGEKKVVGVMTAARKGVLPRSESEREQCRVCQQQTEELLIDLGCGCRGELAKAHRSCIEIWFQTRGSNKCEICQQVAVNVPSPDAQQITNYWVWRVGSAIRSSNIGREGHETVYIFLCTTATGLLL</sequence>
<organism evidence="6 7">
    <name type="scientific">Apostasia shenzhenica</name>
    <dbReference type="NCBI Taxonomy" id="1088818"/>
    <lineage>
        <taxon>Eukaryota</taxon>
        <taxon>Viridiplantae</taxon>
        <taxon>Streptophyta</taxon>
        <taxon>Embryophyta</taxon>
        <taxon>Tracheophyta</taxon>
        <taxon>Spermatophyta</taxon>
        <taxon>Magnoliopsida</taxon>
        <taxon>Liliopsida</taxon>
        <taxon>Asparagales</taxon>
        <taxon>Orchidaceae</taxon>
        <taxon>Apostasioideae</taxon>
        <taxon>Apostasia</taxon>
    </lineage>
</organism>
<keyword evidence="2" id="KW-0863">Zinc-finger</keyword>
<dbReference type="SUPFAM" id="SSF57850">
    <property type="entry name" value="RING/U-box"/>
    <property type="match status" value="1"/>
</dbReference>
<dbReference type="PANTHER" id="PTHR46214">
    <property type="entry name" value="ZINC FINGER, RING-CH-TYPE"/>
    <property type="match status" value="1"/>
</dbReference>
<dbReference type="EMBL" id="KZ454132">
    <property type="protein sequence ID" value="PKA46573.1"/>
    <property type="molecule type" value="Genomic_DNA"/>
</dbReference>
<evidence type="ECO:0000313" key="7">
    <source>
        <dbReference type="Proteomes" id="UP000236161"/>
    </source>
</evidence>
<feature type="domain" description="RING-CH-type" evidence="5">
    <location>
        <begin position="87"/>
        <end position="147"/>
    </location>
</feature>
<gene>
    <name evidence="6" type="ORF">AXF42_Ash012706</name>
</gene>
<dbReference type="PANTHER" id="PTHR46214:SF16">
    <property type="entry name" value="OS10G0481450 PROTEIN"/>
    <property type="match status" value="1"/>
</dbReference>
<keyword evidence="3" id="KW-0862">Zinc</keyword>
<feature type="compositionally biased region" description="Basic and acidic residues" evidence="4">
    <location>
        <begin position="21"/>
        <end position="37"/>
    </location>
</feature>
<protein>
    <submittedName>
        <fullName evidence="6">E3 ubiquitin-protein ligase MARCH6</fullName>
    </submittedName>
</protein>
<evidence type="ECO:0000256" key="3">
    <source>
        <dbReference type="ARBA" id="ARBA00022833"/>
    </source>
</evidence>
<dbReference type="InterPro" id="IPR011016">
    <property type="entry name" value="Znf_RING-CH"/>
</dbReference>
<evidence type="ECO:0000256" key="4">
    <source>
        <dbReference type="SAM" id="MobiDB-lite"/>
    </source>
</evidence>
<proteinExistence type="predicted"/>
<dbReference type="GO" id="GO:0008270">
    <property type="term" value="F:zinc ion binding"/>
    <property type="evidence" value="ECO:0007669"/>
    <property type="project" value="UniProtKB-KW"/>
</dbReference>
<evidence type="ECO:0000259" key="5">
    <source>
        <dbReference type="PROSITE" id="PS51292"/>
    </source>
</evidence>
<feature type="compositionally biased region" description="Basic and acidic residues" evidence="4">
    <location>
        <begin position="1"/>
        <end position="10"/>
    </location>
</feature>
<dbReference type="PROSITE" id="PS51292">
    <property type="entry name" value="ZF_RING_CH"/>
    <property type="match status" value="1"/>
</dbReference>
<reference evidence="6 7" key="1">
    <citation type="journal article" date="2017" name="Nature">
        <title>The Apostasia genome and the evolution of orchids.</title>
        <authorList>
            <person name="Zhang G.Q."/>
            <person name="Liu K.W."/>
            <person name="Li Z."/>
            <person name="Lohaus R."/>
            <person name="Hsiao Y.Y."/>
            <person name="Niu S.C."/>
            <person name="Wang J.Y."/>
            <person name="Lin Y.C."/>
            <person name="Xu Q."/>
            <person name="Chen L.J."/>
            <person name="Yoshida K."/>
            <person name="Fujiwara S."/>
            <person name="Wang Z.W."/>
            <person name="Zhang Y.Q."/>
            <person name="Mitsuda N."/>
            <person name="Wang M."/>
            <person name="Liu G.H."/>
            <person name="Pecoraro L."/>
            <person name="Huang H.X."/>
            <person name="Xiao X.J."/>
            <person name="Lin M."/>
            <person name="Wu X.Y."/>
            <person name="Wu W.L."/>
            <person name="Chen Y.Y."/>
            <person name="Chang S.B."/>
            <person name="Sakamoto S."/>
            <person name="Ohme-Takagi M."/>
            <person name="Yagi M."/>
            <person name="Zeng S.J."/>
            <person name="Shen C.Y."/>
            <person name="Yeh C.M."/>
            <person name="Luo Y.B."/>
            <person name="Tsai W.C."/>
            <person name="Van de Peer Y."/>
            <person name="Liu Z.J."/>
        </authorList>
    </citation>
    <scope>NUCLEOTIDE SEQUENCE [LARGE SCALE GENOMIC DNA]</scope>
    <source>
        <strain evidence="7">cv. Shenzhen</strain>
        <tissue evidence="6">Stem</tissue>
    </source>
</reference>
<dbReference type="Proteomes" id="UP000236161">
    <property type="component" value="Unassembled WGS sequence"/>
</dbReference>
<dbReference type="OrthoDB" id="273089at2759"/>
<dbReference type="Pfam" id="PF12906">
    <property type="entry name" value="RINGv"/>
    <property type="match status" value="1"/>
</dbReference>
<dbReference type="AlphaFoldDB" id="A0A2H9ZTG2"/>
<name>A0A2H9ZTG2_9ASPA</name>
<dbReference type="InterPro" id="IPR013083">
    <property type="entry name" value="Znf_RING/FYVE/PHD"/>
</dbReference>
<keyword evidence="1" id="KW-0479">Metal-binding</keyword>
<dbReference type="SMART" id="SM00744">
    <property type="entry name" value="RINGv"/>
    <property type="match status" value="1"/>
</dbReference>
<evidence type="ECO:0000256" key="2">
    <source>
        <dbReference type="ARBA" id="ARBA00022771"/>
    </source>
</evidence>
<evidence type="ECO:0000313" key="6">
    <source>
        <dbReference type="EMBL" id="PKA46573.1"/>
    </source>
</evidence>